<evidence type="ECO:0000313" key="4">
    <source>
        <dbReference type="Proteomes" id="UP000593562"/>
    </source>
</evidence>
<sequence length="148" mass="17068">MSRSQSQSQSLSNSTEDIFDSSLNLEETHFKECFDDGYKQGLIVGKEEALDVGLKQGFEVGQEIGFYRGCVDVWNSAIRIDPSSFSKRLQQSIKRMEELIEKYPLMEPEDESVQERVDELRLKFRVIRSGLGVKLEYEGYPKPKDVEF</sequence>
<accession>A0A7J7D5Z6</accession>
<evidence type="ECO:0000259" key="2">
    <source>
        <dbReference type="Pfam" id="PF09811"/>
    </source>
</evidence>
<dbReference type="Proteomes" id="UP000593562">
    <property type="component" value="Unassembled WGS sequence"/>
</dbReference>
<reference evidence="3 4" key="1">
    <citation type="journal article" date="2020" name="Nat. Commun.">
        <title>Genome of Tripterygium wilfordii and identification of cytochrome P450 involved in triptolide biosynthesis.</title>
        <authorList>
            <person name="Tu L."/>
            <person name="Su P."/>
            <person name="Zhang Z."/>
            <person name="Gao L."/>
            <person name="Wang J."/>
            <person name="Hu T."/>
            <person name="Zhou J."/>
            <person name="Zhang Y."/>
            <person name="Zhao Y."/>
            <person name="Liu Y."/>
            <person name="Song Y."/>
            <person name="Tong Y."/>
            <person name="Lu Y."/>
            <person name="Yang J."/>
            <person name="Xu C."/>
            <person name="Jia M."/>
            <person name="Peters R.J."/>
            <person name="Huang L."/>
            <person name="Gao W."/>
        </authorList>
    </citation>
    <scope>NUCLEOTIDE SEQUENCE [LARGE SCALE GENOMIC DNA]</scope>
    <source>
        <strain evidence="4">cv. XIE 37</strain>
        <tissue evidence="3">Leaf</tissue>
    </source>
</reference>
<dbReference type="InParanoid" id="A0A7J7D5Z6"/>
<dbReference type="OrthoDB" id="48036at2759"/>
<organism evidence="3 4">
    <name type="scientific">Tripterygium wilfordii</name>
    <name type="common">Thunder God vine</name>
    <dbReference type="NCBI Taxonomy" id="458696"/>
    <lineage>
        <taxon>Eukaryota</taxon>
        <taxon>Viridiplantae</taxon>
        <taxon>Streptophyta</taxon>
        <taxon>Embryophyta</taxon>
        <taxon>Tracheophyta</taxon>
        <taxon>Spermatophyta</taxon>
        <taxon>Magnoliopsida</taxon>
        <taxon>eudicotyledons</taxon>
        <taxon>Gunneridae</taxon>
        <taxon>Pentapetalae</taxon>
        <taxon>rosids</taxon>
        <taxon>fabids</taxon>
        <taxon>Celastrales</taxon>
        <taxon>Celastraceae</taxon>
        <taxon>Tripterygium</taxon>
    </lineage>
</organism>
<dbReference type="InterPro" id="IPR052436">
    <property type="entry name" value="LTO1_adapter"/>
</dbReference>
<dbReference type="PANTHER" id="PTHR28532">
    <property type="entry name" value="GEO13458P1"/>
    <property type="match status" value="1"/>
</dbReference>
<comment type="similarity">
    <text evidence="1">Belongs to the LTO1 family.</text>
</comment>
<gene>
    <name evidence="3" type="ORF">HS088_TW10G00484</name>
</gene>
<dbReference type="EMBL" id="JAAARO010000010">
    <property type="protein sequence ID" value="KAF5741486.1"/>
    <property type="molecule type" value="Genomic_DNA"/>
</dbReference>
<dbReference type="Pfam" id="PF09811">
    <property type="entry name" value="Yae1_N"/>
    <property type="match status" value="1"/>
</dbReference>
<feature type="domain" description="Essential protein Yae1 N-terminal" evidence="2">
    <location>
        <begin position="34"/>
        <end position="71"/>
    </location>
</feature>
<dbReference type="AlphaFoldDB" id="A0A7J7D5Z6"/>
<name>A0A7J7D5Z6_TRIWF</name>
<comment type="caution">
    <text evidence="3">The sequence shown here is derived from an EMBL/GenBank/DDBJ whole genome shotgun (WGS) entry which is preliminary data.</text>
</comment>
<proteinExistence type="inferred from homology"/>
<dbReference type="PANTHER" id="PTHR28532:SF1">
    <property type="entry name" value="ORAL CANCER OVEREXPRESSED 1"/>
    <property type="match status" value="1"/>
</dbReference>
<protein>
    <recommendedName>
        <fullName evidence="2">Essential protein Yae1 N-terminal domain-containing protein</fullName>
    </recommendedName>
</protein>
<evidence type="ECO:0000256" key="1">
    <source>
        <dbReference type="ARBA" id="ARBA00038090"/>
    </source>
</evidence>
<keyword evidence="4" id="KW-1185">Reference proteome</keyword>
<evidence type="ECO:0000313" key="3">
    <source>
        <dbReference type="EMBL" id="KAF5741486.1"/>
    </source>
</evidence>
<dbReference type="InterPro" id="IPR019191">
    <property type="entry name" value="Essential_protein_Yae1_N"/>
</dbReference>